<organism evidence="3 4">
    <name type="scientific">Cherax quadricarinatus</name>
    <name type="common">Australian red claw crayfish</name>
    <dbReference type="NCBI Taxonomy" id="27406"/>
    <lineage>
        <taxon>Eukaryota</taxon>
        <taxon>Metazoa</taxon>
        <taxon>Ecdysozoa</taxon>
        <taxon>Arthropoda</taxon>
        <taxon>Crustacea</taxon>
        <taxon>Multicrustacea</taxon>
        <taxon>Malacostraca</taxon>
        <taxon>Eumalacostraca</taxon>
        <taxon>Eucarida</taxon>
        <taxon>Decapoda</taxon>
        <taxon>Pleocyemata</taxon>
        <taxon>Astacidea</taxon>
        <taxon>Parastacoidea</taxon>
        <taxon>Parastacidae</taxon>
        <taxon>Cherax</taxon>
    </lineage>
</organism>
<feature type="compositionally biased region" description="Polar residues" evidence="2">
    <location>
        <begin position="53"/>
        <end position="76"/>
    </location>
</feature>
<feature type="region of interest" description="Disordered" evidence="2">
    <location>
        <begin position="49"/>
        <end position="139"/>
    </location>
</feature>
<accession>A0AAW0YD85</accession>
<comment type="caution">
    <text evidence="3">The sequence shown here is derived from an EMBL/GenBank/DDBJ whole genome shotgun (WGS) entry which is preliminary data.</text>
</comment>
<feature type="coiled-coil region" evidence="1">
    <location>
        <begin position="193"/>
        <end position="220"/>
    </location>
</feature>
<reference evidence="3" key="2">
    <citation type="submission" date="2024-01" db="EMBL/GenBank/DDBJ databases">
        <authorList>
            <person name="He J."/>
            <person name="Wang M."/>
            <person name="Zheng J."/>
            <person name="Liu Z."/>
        </authorList>
    </citation>
    <scope>NUCLEOTIDE SEQUENCE</scope>
    <source>
        <strain evidence="3">ZL_2023a</strain>
        <tissue evidence="3">Muscle</tissue>
    </source>
</reference>
<evidence type="ECO:0000256" key="2">
    <source>
        <dbReference type="SAM" id="MobiDB-lite"/>
    </source>
</evidence>
<feature type="compositionally biased region" description="Polar residues" evidence="2">
    <location>
        <begin position="91"/>
        <end position="105"/>
    </location>
</feature>
<protein>
    <submittedName>
        <fullName evidence="3">Uncharacterized protein</fullName>
    </submittedName>
</protein>
<dbReference type="EMBL" id="JARKIK010000001">
    <property type="protein sequence ID" value="KAK8753891.1"/>
    <property type="molecule type" value="Genomic_DNA"/>
</dbReference>
<evidence type="ECO:0000256" key="1">
    <source>
        <dbReference type="SAM" id="Coils"/>
    </source>
</evidence>
<evidence type="ECO:0000313" key="4">
    <source>
        <dbReference type="Proteomes" id="UP001445076"/>
    </source>
</evidence>
<dbReference type="Proteomes" id="UP001445076">
    <property type="component" value="Unassembled WGS sequence"/>
</dbReference>
<sequence length="239" mass="25712">MVAPHDTGDLVRSLVRVPGSGSDRAAGSVCFDLGRTSTLAAAVPVSPELPSALTGTRTTKPTEANTSSQNQQNAKNKLTDNVKAEPVILRNETSVPSSSMSQIGGTSRKRPCPQQTSSVCGRTESSTPGSSQPVTGEGLPVNKKARIVCMIPEQIGEDPSNLEMLKSSAPMLILQLPQHLLKSAPLVMIPETVGQLLQERNNLRQENQILQQQLSLFRQLFRNKERLTSVVKRLGVKVA</sequence>
<gene>
    <name evidence="3" type="ORF">OTU49_000588</name>
</gene>
<keyword evidence="1" id="KW-0175">Coiled coil</keyword>
<proteinExistence type="predicted"/>
<dbReference type="EMBL" id="JARKIK010000001">
    <property type="protein sequence ID" value="KAK8753894.1"/>
    <property type="molecule type" value="Genomic_DNA"/>
</dbReference>
<dbReference type="EMBL" id="JARKIK010000001">
    <property type="protein sequence ID" value="KAK8753893.1"/>
    <property type="molecule type" value="Genomic_DNA"/>
</dbReference>
<feature type="compositionally biased region" description="Polar residues" evidence="2">
    <location>
        <begin position="113"/>
        <end position="134"/>
    </location>
</feature>
<keyword evidence="4" id="KW-1185">Reference proteome</keyword>
<dbReference type="EMBL" id="JARKIK010000001">
    <property type="protein sequence ID" value="KAK8753892.1"/>
    <property type="molecule type" value="Genomic_DNA"/>
</dbReference>
<name>A0AAW0YD85_CHEQU</name>
<reference evidence="3 4" key="1">
    <citation type="journal article" date="2024" name="BMC Genomics">
        <title>Genome assembly of redclaw crayfish (Cherax quadricarinatus) provides insights into its immune adaptation and hypoxia tolerance.</title>
        <authorList>
            <person name="Liu Z."/>
            <person name="Zheng J."/>
            <person name="Li H."/>
            <person name="Fang K."/>
            <person name="Wang S."/>
            <person name="He J."/>
            <person name="Zhou D."/>
            <person name="Weng S."/>
            <person name="Chi M."/>
            <person name="Gu Z."/>
            <person name="He J."/>
            <person name="Li F."/>
            <person name="Wang M."/>
        </authorList>
    </citation>
    <scope>NUCLEOTIDE SEQUENCE [LARGE SCALE GENOMIC DNA]</scope>
    <source>
        <strain evidence="3">ZL_2023a</strain>
    </source>
</reference>
<evidence type="ECO:0000313" key="3">
    <source>
        <dbReference type="EMBL" id="KAK8753892.1"/>
    </source>
</evidence>
<dbReference type="AlphaFoldDB" id="A0AAW0YD85"/>